<dbReference type="InterPro" id="IPR050804">
    <property type="entry name" value="MCC"/>
</dbReference>
<proteinExistence type="predicted"/>
<dbReference type="AlphaFoldDB" id="A0AAU9T738"/>
<organism evidence="5 6">
    <name type="scientific">Thlaspi arvense</name>
    <name type="common">Field penny-cress</name>
    <dbReference type="NCBI Taxonomy" id="13288"/>
    <lineage>
        <taxon>Eukaryota</taxon>
        <taxon>Viridiplantae</taxon>
        <taxon>Streptophyta</taxon>
        <taxon>Embryophyta</taxon>
        <taxon>Tracheophyta</taxon>
        <taxon>Spermatophyta</taxon>
        <taxon>Magnoliopsida</taxon>
        <taxon>eudicotyledons</taxon>
        <taxon>Gunneridae</taxon>
        <taxon>Pentapetalae</taxon>
        <taxon>rosids</taxon>
        <taxon>malvids</taxon>
        <taxon>Brassicales</taxon>
        <taxon>Brassicaceae</taxon>
        <taxon>Thlaspideae</taxon>
        <taxon>Thlaspi</taxon>
    </lineage>
</organism>
<feature type="region of interest" description="Disordered" evidence="3">
    <location>
        <begin position="168"/>
        <end position="268"/>
    </location>
</feature>
<dbReference type="InterPro" id="IPR002083">
    <property type="entry name" value="MATH/TRAF_dom"/>
</dbReference>
<evidence type="ECO:0000313" key="5">
    <source>
        <dbReference type="EMBL" id="CAH2080083.1"/>
    </source>
</evidence>
<dbReference type="PROSITE" id="PS50144">
    <property type="entry name" value="MATH"/>
    <property type="match status" value="1"/>
</dbReference>
<dbReference type="CDD" id="cd00121">
    <property type="entry name" value="MATH"/>
    <property type="match status" value="1"/>
</dbReference>
<dbReference type="PANTHER" id="PTHR46236">
    <property type="entry name" value="TRAF-LIKE SUPERFAMILY PROTEIN"/>
    <property type="match status" value="1"/>
</dbReference>
<evidence type="ECO:0000256" key="2">
    <source>
        <dbReference type="SAM" id="Coils"/>
    </source>
</evidence>
<dbReference type="InterPro" id="IPR008974">
    <property type="entry name" value="TRAF-like"/>
</dbReference>
<keyword evidence="6" id="KW-1185">Reference proteome</keyword>
<dbReference type="SMART" id="SM00061">
    <property type="entry name" value="MATH"/>
    <property type="match status" value="1"/>
</dbReference>
<dbReference type="PANTHER" id="PTHR46236:SF33">
    <property type="entry name" value="MEPRIN AND TRAF-LIKE DOMAIN-CONTAINING PROTEIN-RELATED"/>
    <property type="match status" value="1"/>
</dbReference>
<gene>
    <name evidence="5" type="ORF">TAV2_LOCUS24561</name>
</gene>
<sequence>MNERKFTWVIRKISSWEDGTWDGETYYSSRFAVAGCAWRLSAYPSEYSNADYLSLYLELAPGSSPPGWTKNVQFTFSLMCNLWTNPIKVSGGQCCFDAKNNIWGFGKFLSLDKLRDERRGFLVNDSLVVVAEVKVFPATVLPLGPVSITALSQSCKEGYQASDAPVVKSQVAQETDENNVDDDDDASEESVDDDDTSEESSDDDASEESADDDDTSGEGSDDDASSPALDDEKDDAPKKDVDGEAASLVTSDNARNGTSLDQVKPFEENGEKGFNTVLASVAETSNDVLRQEIQPVKETMDVNGFVVLASQVESVKRIFERHPDIAADFRAKNQRMRQACMSFLLSLIETLCQSLEELSNEDLVEADIALTYLKDAGFKVDWLEKKLDQLKENKEKEKSGLARLQEIEESLAKLKLQWSLMDDLAEMEKAELSATRTALSFDDLV</sequence>
<feature type="compositionally biased region" description="Polar residues" evidence="3">
    <location>
        <begin position="248"/>
        <end position="261"/>
    </location>
</feature>
<feature type="compositionally biased region" description="Acidic residues" evidence="3">
    <location>
        <begin position="174"/>
        <end position="234"/>
    </location>
</feature>
<dbReference type="EMBL" id="OU466863">
    <property type="protein sequence ID" value="CAH2080083.1"/>
    <property type="molecule type" value="Genomic_DNA"/>
</dbReference>
<evidence type="ECO:0000256" key="3">
    <source>
        <dbReference type="SAM" id="MobiDB-lite"/>
    </source>
</evidence>
<feature type="coiled-coil region" evidence="2">
    <location>
        <begin position="373"/>
        <end position="407"/>
    </location>
</feature>
<name>A0AAU9T738_THLAR</name>
<protein>
    <recommendedName>
        <fullName evidence="4">MATH domain-containing protein</fullName>
    </recommendedName>
</protein>
<dbReference type="SUPFAM" id="SSF49599">
    <property type="entry name" value="TRAF domain-like"/>
    <property type="match status" value="1"/>
</dbReference>
<reference evidence="5 6" key="1">
    <citation type="submission" date="2022-03" db="EMBL/GenBank/DDBJ databases">
        <authorList>
            <person name="Nunn A."/>
            <person name="Chopra R."/>
            <person name="Nunn A."/>
            <person name="Contreras Garrido A."/>
        </authorList>
    </citation>
    <scope>NUCLEOTIDE SEQUENCE [LARGE SCALE GENOMIC DNA]</scope>
</reference>
<dbReference type="Pfam" id="PF22486">
    <property type="entry name" value="MATH_2"/>
    <property type="match status" value="1"/>
</dbReference>
<evidence type="ECO:0000256" key="1">
    <source>
        <dbReference type="ARBA" id="ARBA00023054"/>
    </source>
</evidence>
<keyword evidence="1 2" id="KW-0175">Coiled coil</keyword>
<feature type="domain" description="MATH" evidence="4">
    <location>
        <begin position="3"/>
        <end position="133"/>
    </location>
</feature>
<dbReference type="Proteomes" id="UP000836841">
    <property type="component" value="Chromosome 7"/>
</dbReference>
<evidence type="ECO:0000313" key="6">
    <source>
        <dbReference type="Proteomes" id="UP000836841"/>
    </source>
</evidence>
<evidence type="ECO:0000259" key="4">
    <source>
        <dbReference type="PROSITE" id="PS50144"/>
    </source>
</evidence>
<dbReference type="Gene3D" id="2.60.210.10">
    <property type="entry name" value="Apoptosis, Tumor Necrosis Factor Receptor Associated Protein 2, Chain A"/>
    <property type="match status" value="1"/>
</dbReference>
<accession>A0AAU9T738</accession>